<evidence type="ECO:0000313" key="2">
    <source>
        <dbReference type="EMBL" id="WCR08640.1"/>
    </source>
</evidence>
<dbReference type="RefSeq" id="WP_271885968.1">
    <property type="nucleotide sequence ID" value="NZ_CP067136.1"/>
</dbReference>
<dbReference type="InterPro" id="IPR001509">
    <property type="entry name" value="Epimerase_deHydtase"/>
</dbReference>
<dbReference type="EMBL" id="CP067136">
    <property type="protein sequence ID" value="WCR08640.1"/>
    <property type="molecule type" value="Genomic_DNA"/>
</dbReference>
<dbReference type="PANTHER" id="PTHR43245:SF55">
    <property type="entry name" value="NAD(P)-BINDING DOMAIN-CONTAINING PROTEIN"/>
    <property type="match status" value="1"/>
</dbReference>
<dbReference type="CDD" id="cd08946">
    <property type="entry name" value="SDR_e"/>
    <property type="match status" value="1"/>
</dbReference>
<keyword evidence="3" id="KW-1185">Reference proteome</keyword>
<dbReference type="Pfam" id="PF01370">
    <property type="entry name" value="Epimerase"/>
    <property type="match status" value="1"/>
</dbReference>
<name>A0ABY7SNR4_9RHOB</name>
<sequence>MRIALTGASGLVGRHVMRAAEAAGHQITLLGRDSGYRLGDAPDLAGHDALIHCAFAHTPGRYRGGEGDDPAGFRRLNLDGSIRLFDSAARSGVGRILFLSSRAVHDGHRPGTILTDDLPARPTTLYGEVKALAEDHLQGLADQGFHTTALRATGVYGAEPDHKWRGLFADYLADRPVAPRVATEVHGDDLAAAILLLLRQPAPPRCANVSDLVLDRHDLLSRVASLTGCPHPPPPRAEASALSVLRCDALRGMGWRPGGLDLLTRSLPLMLDQGQVL</sequence>
<dbReference type="SUPFAM" id="SSF51735">
    <property type="entry name" value="NAD(P)-binding Rossmann-fold domains"/>
    <property type="match status" value="1"/>
</dbReference>
<dbReference type="InterPro" id="IPR050177">
    <property type="entry name" value="Lipid_A_modif_metabolic_enz"/>
</dbReference>
<organism evidence="2 3">
    <name type="scientific">Paracoccus fistulariae</name>
    <dbReference type="NCBI Taxonomy" id="658446"/>
    <lineage>
        <taxon>Bacteria</taxon>
        <taxon>Pseudomonadati</taxon>
        <taxon>Pseudomonadota</taxon>
        <taxon>Alphaproteobacteria</taxon>
        <taxon>Rhodobacterales</taxon>
        <taxon>Paracoccaceae</taxon>
        <taxon>Paracoccus</taxon>
    </lineage>
</organism>
<protein>
    <submittedName>
        <fullName evidence="2">NAD(P)-dependent oxidoreductase</fullName>
    </submittedName>
</protein>
<evidence type="ECO:0000259" key="1">
    <source>
        <dbReference type="Pfam" id="PF01370"/>
    </source>
</evidence>
<evidence type="ECO:0000313" key="3">
    <source>
        <dbReference type="Proteomes" id="UP001219349"/>
    </source>
</evidence>
<accession>A0ABY7SNR4</accession>
<gene>
    <name evidence="2" type="ORF">JHX87_07535</name>
</gene>
<dbReference type="Proteomes" id="UP001219349">
    <property type="component" value="Chromosome"/>
</dbReference>
<dbReference type="Gene3D" id="3.40.50.720">
    <property type="entry name" value="NAD(P)-binding Rossmann-like Domain"/>
    <property type="match status" value="1"/>
</dbReference>
<feature type="domain" description="NAD-dependent epimerase/dehydratase" evidence="1">
    <location>
        <begin position="3"/>
        <end position="202"/>
    </location>
</feature>
<dbReference type="PANTHER" id="PTHR43245">
    <property type="entry name" value="BIFUNCTIONAL POLYMYXIN RESISTANCE PROTEIN ARNA"/>
    <property type="match status" value="1"/>
</dbReference>
<proteinExistence type="predicted"/>
<dbReference type="InterPro" id="IPR036291">
    <property type="entry name" value="NAD(P)-bd_dom_sf"/>
</dbReference>
<reference evidence="2 3" key="1">
    <citation type="submission" date="2021-01" db="EMBL/GenBank/DDBJ databases">
        <title>Biogeographic distribution of Paracoccus.</title>
        <authorList>
            <person name="Hollensteiner J."/>
            <person name="Leineberger J."/>
            <person name="Brinkhoff T."/>
            <person name="Daniel R."/>
        </authorList>
    </citation>
    <scope>NUCLEOTIDE SEQUENCE [LARGE SCALE GENOMIC DNA]</scope>
    <source>
        <strain evidence="2 3">KCTC 22803</strain>
    </source>
</reference>